<evidence type="ECO:0000313" key="1">
    <source>
        <dbReference type="EMBL" id="EON97251.1"/>
    </source>
</evidence>
<dbReference type="Proteomes" id="UP000014074">
    <property type="component" value="Unassembled WGS sequence"/>
</dbReference>
<sequence>MWNSYLEILLTAYKPHATYTYVPNKAWFKVICEEKDCIPIQEKFCDIQKSIEQNALTFELGDEVEDFLDSEMMQPHAAHLYRERALIQTDERPLQEPRRSLHPTSTRHIRAWEKLKGGDQSLTLEKMLSRAKLLSIQADTGTTLEWDRRARVVHISAESEAAIDMVQGRLHTIFEDYHLLLSETNKHFDVDIRLMGEINPELPRSTILDSSSMSLPEQYRRFYRGSASLRICITEEAKYFKRSMFGPRPAGVFDKRQKRWWFTPFSNHVYPSRAPDPSLVDRLVVEVPSVPESLDKNVQEWIDRVPENQSLIVIDQSQIAPSPATTETPSASMARPWNAEDLVRKLNDMKEKDTLFTKILSTCGNDAEFLAAAKGTGRRPVWAPLRLSVLYQFKCTHLQTGEDFIVEVDGNEFKWKIRPVNDELPPVYVHCLQRQWDFRFVLQHNPMDEVLSRPDTRERAVVLWNEGHGSIATVHHVRVHHSARYQTQDKTTFLDVVQVQNTFVEERIEHGVRQFKATFKPHTKIPNGQVPVWYEASLSSAKAEALFLQNEKLQHGQKTAWTQSTFKQEKILQTLTTRAVEMIKRIDGVGVYCDNGFGEVSGAGTGTGTGSGSGSSSRVSTALSVPLSRQTWTDEAHYY</sequence>
<dbReference type="OrthoDB" id="3439512at2759"/>
<dbReference type="eggNOG" id="ENOG502SD2N">
    <property type="taxonomic scope" value="Eukaryota"/>
</dbReference>
<dbReference type="AlphaFoldDB" id="R8BD81"/>
<name>R8BD81_PHAM7</name>
<dbReference type="HOGENOM" id="CLU_428399_0_0_1"/>
<accession>R8BD81</accession>
<organism evidence="1 2">
    <name type="scientific">Phaeoacremonium minimum (strain UCR-PA7)</name>
    <name type="common">Esca disease fungus</name>
    <name type="synonym">Togninia minima</name>
    <dbReference type="NCBI Taxonomy" id="1286976"/>
    <lineage>
        <taxon>Eukaryota</taxon>
        <taxon>Fungi</taxon>
        <taxon>Dikarya</taxon>
        <taxon>Ascomycota</taxon>
        <taxon>Pezizomycotina</taxon>
        <taxon>Sordariomycetes</taxon>
        <taxon>Sordariomycetidae</taxon>
        <taxon>Togniniales</taxon>
        <taxon>Togniniaceae</taxon>
        <taxon>Phaeoacremonium</taxon>
    </lineage>
</organism>
<dbReference type="RefSeq" id="XP_007917952.1">
    <property type="nucleotide sequence ID" value="XM_007919761.1"/>
</dbReference>
<keyword evidence="2" id="KW-1185">Reference proteome</keyword>
<reference evidence="2" key="1">
    <citation type="journal article" date="2013" name="Genome Announc.">
        <title>Draft genome sequence of the ascomycete Phaeoacremonium aleophilum strain UCR-PA7, a causal agent of the esca disease complex in grapevines.</title>
        <authorList>
            <person name="Blanco-Ulate B."/>
            <person name="Rolshausen P."/>
            <person name="Cantu D."/>
        </authorList>
    </citation>
    <scope>NUCLEOTIDE SEQUENCE [LARGE SCALE GENOMIC DNA]</scope>
    <source>
        <strain evidence="2">UCR-PA7</strain>
    </source>
</reference>
<dbReference type="GeneID" id="19327967"/>
<dbReference type="EMBL" id="KB933272">
    <property type="protein sequence ID" value="EON97251.1"/>
    <property type="molecule type" value="Genomic_DNA"/>
</dbReference>
<dbReference type="KEGG" id="tmn:UCRPA7_7228"/>
<gene>
    <name evidence="1" type="ORF">UCRPA7_7228</name>
</gene>
<evidence type="ECO:0000313" key="2">
    <source>
        <dbReference type="Proteomes" id="UP000014074"/>
    </source>
</evidence>
<protein>
    <submittedName>
        <fullName evidence="1">Uncharacterized protein</fullName>
    </submittedName>
</protein>
<proteinExistence type="predicted"/>